<dbReference type="RefSeq" id="WP_052807580.1">
    <property type="nucleotide sequence ID" value="NZ_AP022642.1"/>
</dbReference>
<dbReference type="Proteomes" id="UP000501237">
    <property type="component" value="Chromosome"/>
</dbReference>
<organism evidence="2 3">
    <name type="scientific">Metapseudomonas otitidis</name>
    <dbReference type="NCBI Taxonomy" id="319939"/>
    <lineage>
        <taxon>Bacteria</taxon>
        <taxon>Pseudomonadati</taxon>
        <taxon>Pseudomonadota</taxon>
        <taxon>Gammaproteobacteria</taxon>
        <taxon>Pseudomonadales</taxon>
        <taxon>Pseudomonadaceae</taxon>
        <taxon>Metapseudomonas</taxon>
    </lineage>
</organism>
<dbReference type="EMBL" id="AP022642">
    <property type="protein sequence ID" value="BCA30220.1"/>
    <property type="molecule type" value="Genomic_DNA"/>
</dbReference>
<dbReference type="KEGG" id="poj:PtoMrB4_41970"/>
<evidence type="ECO:0000313" key="2">
    <source>
        <dbReference type="EMBL" id="BCA30220.1"/>
    </source>
</evidence>
<protein>
    <recommendedName>
        <fullName evidence="1">DUF6916 domain-containing protein</fullName>
    </recommendedName>
</protein>
<dbReference type="InterPro" id="IPR054209">
    <property type="entry name" value="DUF6916"/>
</dbReference>
<dbReference type="STRING" id="319939.SAMN05216263_11544"/>
<evidence type="ECO:0000313" key="3">
    <source>
        <dbReference type="Proteomes" id="UP000501237"/>
    </source>
</evidence>
<dbReference type="Pfam" id="PF21880">
    <property type="entry name" value="DUF6916"/>
    <property type="match status" value="1"/>
</dbReference>
<accession>A0A1I0UL57</accession>
<reference evidence="2 3" key="1">
    <citation type="journal article" date="2020" name="Microbiol. Resour. Announc.">
        <title>Complete genome sequence of Pseudomonas otitidis strain MrB4, isolated from Lake Biwa in Japan.</title>
        <authorList>
            <person name="Miyazaki K."/>
            <person name="Hase E."/>
            <person name="Maruya T."/>
        </authorList>
    </citation>
    <scope>NUCLEOTIDE SEQUENCE [LARGE SCALE GENOMIC DNA]</scope>
    <source>
        <strain evidence="2 3">MrB4</strain>
    </source>
</reference>
<evidence type="ECO:0000259" key="1">
    <source>
        <dbReference type="Pfam" id="PF21880"/>
    </source>
</evidence>
<sequence length="102" mass="11361">MYPMPSYALLSEAVGQSFHLWLSPEQVLPVELLGVEEGIAMTPRHHCYHAHFVLPPQCSLPQDVYRLGPPGEEGWALLLTPGQPVEDGRHVLQAVFHTDRPA</sequence>
<dbReference type="AlphaFoldDB" id="A0A1I0UL57"/>
<feature type="domain" description="DUF6916" evidence="1">
    <location>
        <begin position="7"/>
        <end position="96"/>
    </location>
</feature>
<name>A0A1I0UL57_9GAMM</name>
<dbReference type="GeneID" id="57399414"/>
<gene>
    <name evidence="2" type="ORF">PtoMrB4_41970</name>
</gene>
<proteinExistence type="predicted"/>